<reference evidence="1" key="1">
    <citation type="submission" date="2022-08" db="UniProtKB">
        <authorList>
            <consortium name="EnsemblMetazoa"/>
        </authorList>
    </citation>
    <scope>IDENTIFICATION</scope>
    <source>
        <strain evidence="1">EBRO</strain>
    </source>
</reference>
<name>A0A182JDC5_ANOAO</name>
<organism evidence="1">
    <name type="scientific">Anopheles atroparvus</name>
    <name type="common">European mosquito</name>
    <dbReference type="NCBI Taxonomy" id="41427"/>
    <lineage>
        <taxon>Eukaryota</taxon>
        <taxon>Metazoa</taxon>
        <taxon>Ecdysozoa</taxon>
        <taxon>Arthropoda</taxon>
        <taxon>Hexapoda</taxon>
        <taxon>Insecta</taxon>
        <taxon>Pterygota</taxon>
        <taxon>Neoptera</taxon>
        <taxon>Endopterygota</taxon>
        <taxon>Diptera</taxon>
        <taxon>Nematocera</taxon>
        <taxon>Culicoidea</taxon>
        <taxon>Culicidae</taxon>
        <taxon>Anophelinae</taxon>
        <taxon>Anopheles</taxon>
    </lineage>
</organism>
<accession>A0A182JDC5</accession>
<evidence type="ECO:0000313" key="1">
    <source>
        <dbReference type="EnsemblMetazoa" id="AATE015953-PA.1"/>
    </source>
</evidence>
<dbReference type="VEuPathDB" id="VectorBase:AATE015953"/>
<dbReference type="AlphaFoldDB" id="A0A182JDC5"/>
<protein>
    <submittedName>
        <fullName evidence="1">Uncharacterized protein</fullName>
    </submittedName>
</protein>
<proteinExistence type="predicted"/>
<sequence length="298" mass="31873">MTGRLPTGLLLLLLVSQVLLLLAHAQHVLRVALPPAEPLLPLWLGDCWRLPLELPAPLYGFGDCWAYSCCCWLELGRGGCCWSVLRLGDCGTPPCGGCMTLLAADADAAEELVPPALLLLLPAPATVATVDEDDDEDEEEVEVPLPHVVSRRRRGRRRGLLLLLLLLAGAKLQVELIVRIVVRHDRGRAGRDLAGVGDGWRKADALQRHLVDGRDLVGLEVVALYGGWGGVRATVVRVEPDAGGLDVAVCATFRDVIPAIPPKHIAVVVVVVVVVSIVFLLSGPSSRLPSCCQEGVPI</sequence>
<dbReference type="EnsemblMetazoa" id="AATE015953-RA">
    <property type="protein sequence ID" value="AATE015953-PA.1"/>
    <property type="gene ID" value="AATE015953"/>
</dbReference>